<evidence type="ECO:0000256" key="1">
    <source>
        <dbReference type="ARBA" id="ARBA00022723"/>
    </source>
</evidence>
<dbReference type="EMBL" id="BKCJ010005967">
    <property type="protein sequence ID" value="GEU69612.1"/>
    <property type="molecule type" value="Genomic_DNA"/>
</dbReference>
<dbReference type="InterPro" id="IPR012337">
    <property type="entry name" value="RNaseH-like_sf"/>
</dbReference>
<dbReference type="InterPro" id="IPR001584">
    <property type="entry name" value="Integrase_cat-core"/>
</dbReference>
<dbReference type="InterPro" id="IPR039537">
    <property type="entry name" value="Retrotran_Ty1/copia-like"/>
</dbReference>
<dbReference type="GO" id="GO:0003676">
    <property type="term" value="F:nucleic acid binding"/>
    <property type="evidence" value="ECO:0007669"/>
    <property type="project" value="InterPro"/>
</dbReference>
<accession>A0A6L2MAB0</accession>
<proteinExistence type="predicted"/>
<sequence length="1825" mass="206447">MIPNGQKNNLVEYMILSCADNHPPMLDKDLYDSWKSRMELYMQNRKHIDSGLAVLVFKQGDDPIDAINKMMSFLSIVVTSHFPSTNNQLRNSSSQRQQATIHDGRVIVQPLQRRQNSYAADPGIAKGPVTQSTITHNAAYQVDDLDVYDSDCDEISTTKVVLMANLSSYGSDVLSEIRPMLYDGSVIAKETNMISIAYSEETLMLEEENTVNVVVNSSVDENTSVNVNSSVVMNDSVNYVEMCIKNDLRKLKGKKIANNVAQVSHATTIALKMYKLDPVTLAPKDKNNRKTHIYYLKHTMEQAAILREIVEQARSLNPLDSAFYSALNSMNVRAISASKKNKKRKGWKPTGKVFNIVGYKWKPTGRTFTLVGNVCHLTRLTATNKVPLRVPIPLKVIAPKYVVTRVYIRRPKVPKSVQNSKPKVTKYMTANKMEPDTSRGSDSSVAPSSSSLIDCRLKFEKDHLCSACAMGKSKKQSHKPKSKDTNQEKLYLLHMDLCGPMRVACVNGKKYILVIMDDYPRFTWVKFLASKKEALDFIIKFLKMIQVRLNATVRNIRIDNGIEFVNQTLQDYYKQVGISHETSVARTPQQNGVFERKSHTLIRFAHTIFDELTAMASKQISLEPALHDMTPATPSSGLVPNPLLQHRLYHHQDNPNHVYRLKKALYGLKQAPRAWYDLLSSFLLSQGFYKGTVDPTLFISRKGKDILLARPTEKHLHAVKIIFRYLRGTINWGLWYSKDFAIALTNFADADHTGCQDTRRSTSGSMQLLGDRLVSNMNPIATQQAALDNVLVPPETTLKIESCNARITFSKPWREETYQVTLDALKLSPCYLAFQVTAEVSKISMHLFWTTIKKIGDSDAYNFKLGKKMFRVDTKVFCEILQICPRILNQDFIAPPSEEELVTFIQELGYSGRCNMLSVIHIDQMHQPWRTFVAIINRCIFGKTTGLDRLKESRAQILWDRDDSLLGTLKFVFKTQDYQQYGALIPDDMINQDIKDTQAYKTYYDFSTGKVPPMKARKYKKVASPLRKLSYVKEAKPVKKAKRVKRPTKKYTTAPTADVVIRVTLAVYVSKKKAPAKADRSKGIEIIFDVALSEAAQLKEATKRSKKDFHISQASGSGNGTDFESGVPNEQQHKTSDDKDDDSKGDDDKVSSDDDDDENENPSFTLKDYDEEEHDEKYESDDDNENVFEEEDDDMYKDEDVRSLGAKHEKERKDDEEMTDADQNTKSSKQSSFVSSDFASKFMILDNVPLAIDEVASMMNVKICQEESSTQPHLLFTLPETAILETSSTHASTVPPTISMITPLPQLTTPSPAPKTIPTTTSITALLNFSSLFGFDQRVSTLETEISQLKQADQSTSKDAKPQKSLKSKESKTSSSKGTKSQPKSPSKSVQAEESVFKTTNTEMPQDQGGDTEDQPNVETTPMDDWFKKPNKPLTLDHAWNDKKFIDSRPPQKWISNIAKESQPPRTFNELMSTLIDFSCYKAVTDQIDWKNPEGHEYSFDLSKPLPLIKAQGRQVVPADYFFNNDLEYLKGESSSRKYTSSISKTKAAKYDNIEGIKYMVLELWSLAIDQQLFERRLMRNLEKFVGGREYENDFRLLEQTSPKADQEKQENSQDQEQSKETNKQSLGNIEDAFFFNFLDYTTASPNYFPASTGNISPDPPDNLSKYLLASLAILPFHDMQAYNAVTNKPPIPPQYPITLPTILTPSLMPPKRTSTFKASAMTHAAIRKLVSDSVSIALEAQAAKTASTNNPNRNSGPRKTPVARKYTYEKFMSFQPFYFNGTEGAVGLIHWFKQTELIFSRSNYAKKNKVKFAINTLTKEALFW</sequence>
<feature type="region of interest" description="Disordered" evidence="3">
    <location>
        <begin position="1101"/>
        <end position="1232"/>
    </location>
</feature>
<dbReference type="PROSITE" id="PS50994">
    <property type="entry name" value="INTEGRASE"/>
    <property type="match status" value="1"/>
</dbReference>
<keyword evidence="1" id="KW-0479">Metal-binding</keyword>
<feature type="region of interest" description="Disordered" evidence="3">
    <location>
        <begin position="1348"/>
        <end position="1430"/>
    </location>
</feature>
<dbReference type="Pfam" id="PF00665">
    <property type="entry name" value="rve"/>
    <property type="match status" value="1"/>
</dbReference>
<dbReference type="GO" id="GO:0015074">
    <property type="term" value="P:DNA integration"/>
    <property type="evidence" value="ECO:0007669"/>
    <property type="project" value="InterPro"/>
</dbReference>
<evidence type="ECO:0000256" key="2">
    <source>
        <dbReference type="ARBA" id="ARBA00022801"/>
    </source>
</evidence>
<feature type="compositionally biased region" description="Low complexity" evidence="3">
    <location>
        <begin position="1373"/>
        <end position="1389"/>
    </location>
</feature>
<feature type="domain" description="Integrase catalytic" evidence="4">
    <location>
        <begin position="476"/>
        <end position="648"/>
    </location>
</feature>
<gene>
    <name evidence="5" type="ORF">Tci_041590</name>
</gene>
<feature type="compositionally biased region" description="Basic and acidic residues" evidence="3">
    <location>
        <begin position="1605"/>
        <end position="1623"/>
    </location>
</feature>
<feature type="compositionally biased region" description="Basic and acidic residues" evidence="3">
    <location>
        <begin position="1198"/>
        <end position="1215"/>
    </location>
</feature>
<dbReference type="GO" id="GO:0046872">
    <property type="term" value="F:metal ion binding"/>
    <property type="evidence" value="ECO:0007669"/>
    <property type="project" value="UniProtKB-KW"/>
</dbReference>
<dbReference type="PANTHER" id="PTHR42648">
    <property type="entry name" value="TRANSPOSASE, PUTATIVE-RELATED"/>
    <property type="match status" value="1"/>
</dbReference>
<dbReference type="Pfam" id="PF07727">
    <property type="entry name" value="RVT_2"/>
    <property type="match status" value="1"/>
</dbReference>
<evidence type="ECO:0000313" key="5">
    <source>
        <dbReference type="EMBL" id="GEU69612.1"/>
    </source>
</evidence>
<feature type="compositionally biased region" description="Acidic residues" evidence="3">
    <location>
        <begin position="1169"/>
        <end position="1197"/>
    </location>
</feature>
<comment type="caution">
    <text evidence="5">The sequence shown here is derived from an EMBL/GenBank/DDBJ whole genome shotgun (WGS) entry which is preliminary data.</text>
</comment>
<reference evidence="5" key="1">
    <citation type="journal article" date="2019" name="Sci. Rep.">
        <title>Draft genome of Tanacetum cinerariifolium, the natural source of mosquito coil.</title>
        <authorList>
            <person name="Yamashiro T."/>
            <person name="Shiraishi A."/>
            <person name="Satake H."/>
            <person name="Nakayama K."/>
        </authorList>
    </citation>
    <scope>NUCLEOTIDE SEQUENCE</scope>
</reference>
<evidence type="ECO:0000256" key="3">
    <source>
        <dbReference type="SAM" id="MobiDB-lite"/>
    </source>
</evidence>
<feature type="region of interest" description="Disordered" evidence="3">
    <location>
        <begin position="1601"/>
        <end position="1624"/>
    </location>
</feature>
<dbReference type="InterPro" id="IPR013103">
    <property type="entry name" value="RVT_2"/>
</dbReference>
<name>A0A6L2MAB0_TANCI</name>
<keyword evidence="2" id="KW-0378">Hydrolase</keyword>
<organism evidence="5">
    <name type="scientific">Tanacetum cinerariifolium</name>
    <name type="common">Dalmatian daisy</name>
    <name type="synonym">Chrysanthemum cinerariifolium</name>
    <dbReference type="NCBI Taxonomy" id="118510"/>
    <lineage>
        <taxon>Eukaryota</taxon>
        <taxon>Viridiplantae</taxon>
        <taxon>Streptophyta</taxon>
        <taxon>Embryophyta</taxon>
        <taxon>Tracheophyta</taxon>
        <taxon>Spermatophyta</taxon>
        <taxon>Magnoliopsida</taxon>
        <taxon>eudicotyledons</taxon>
        <taxon>Gunneridae</taxon>
        <taxon>Pentapetalae</taxon>
        <taxon>asterids</taxon>
        <taxon>campanulids</taxon>
        <taxon>Asterales</taxon>
        <taxon>Asteraceae</taxon>
        <taxon>Asteroideae</taxon>
        <taxon>Anthemideae</taxon>
        <taxon>Anthemidinae</taxon>
        <taxon>Tanacetum</taxon>
    </lineage>
</organism>
<dbReference type="Gene3D" id="3.30.420.10">
    <property type="entry name" value="Ribonuclease H-like superfamily/Ribonuclease H"/>
    <property type="match status" value="1"/>
</dbReference>
<dbReference type="GO" id="GO:0016787">
    <property type="term" value="F:hydrolase activity"/>
    <property type="evidence" value="ECO:0007669"/>
    <property type="project" value="UniProtKB-KW"/>
</dbReference>
<feature type="compositionally biased region" description="Basic and acidic residues" evidence="3">
    <location>
        <begin position="1356"/>
        <end position="1372"/>
    </location>
</feature>
<evidence type="ECO:0000259" key="4">
    <source>
        <dbReference type="PROSITE" id="PS50994"/>
    </source>
</evidence>
<dbReference type="PANTHER" id="PTHR42648:SF21">
    <property type="entry name" value="CYSTEINE-RICH RLK (RECEPTOR-LIKE PROTEIN KINASE) 8"/>
    <property type="match status" value="1"/>
</dbReference>
<dbReference type="InterPro" id="IPR036397">
    <property type="entry name" value="RNaseH_sf"/>
</dbReference>
<protein>
    <submittedName>
        <fullName evidence="5">Retrovirus-related Pol polyprotein from transposon TNT 1-94</fullName>
    </submittedName>
</protein>
<dbReference type="SUPFAM" id="SSF53098">
    <property type="entry name" value="Ribonuclease H-like"/>
    <property type="match status" value="1"/>
</dbReference>
<feature type="compositionally biased region" description="Polar residues" evidence="3">
    <location>
        <begin position="1112"/>
        <end position="1122"/>
    </location>
</feature>